<dbReference type="InterPro" id="IPR024519">
    <property type="entry name" value="IAT_beta"/>
</dbReference>
<comment type="similarity">
    <text evidence="1">Belongs to the intimin/invasin family.</text>
</comment>
<evidence type="ECO:0000313" key="5">
    <source>
        <dbReference type="Proteomes" id="UP001589758"/>
    </source>
</evidence>
<evidence type="ECO:0000259" key="3">
    <source>
        <dbReference type="PROSITE" id="PS51782"/>
    </source>
</evidence>
<dbReference type="Proteomes" id="UP001589758">
    <property type="component" value="Unassembled WGS sequence"/>
</dbReference>
<sequence length="909" mass="100835">MKNDILKNVILQLILLLSLSLVANANAETNDSTQHELQVVETVVLDKDITLYQFALTHQLDINDIVALNPTVKANDVINAGKKLNLPKKITKTTIPNKEEITALPALGHASLASENEEIVQVGAIAVSSIPGSQLVTGTGEENLANAAVFVGNQEWENLNTEQIVDDIKQQAENKAINTIVGGVNQQINTKASDFLGRFGKAQVNISLDKEGKLSSYDVQLLSPLYDESESLIFSQAGVHEQGSGDNARLIGNFGLGYRYESTDWLAGANAFIDHDFTGNNTRLGLGAEYWTDNFKLAANTYSPLSNWKESEVMKSYEQLIYDERPAKGFDVRAQAYLPNYPQLGGSLVFEQYFGDDVDLFGMENRQKDPYSLSVGVDYMPVPLVKTELTHKMGKSGIDDTKLDLSLNLQLGTPLEEQLNPDNVAVARSLKGSRYDMVDRNYDIVFEYQKEDFSLEINGTNEASKGELVTVNAIVSSRSPIISYEWFVKDEFGNDLSNTTGMSAFLGKQNTPNITFDMGIQDLHITVKVTTERGFTAISKVHVVKYKSSNTTSTLTSSFAEVIDFSELDFLSSVDAVSELESLDMKNKAVSIFTAIDSEGKPFNVSEINSTEIKWRIRGEEKFKEIEDNDPVKFFVQPGDDDSKLKIIAIGDISLIPTSGTRAVEIVVISTVNPEISANAVIEFSRKDDKLEELGIDLQNMKIQIIALPNGGNTYSTLEDVVSESGLRNGVAINTTTRDIKPNTKYRAMIKTFKDTGNGVKDWVDVTEYFVKSMVWLYWDPYTSTEVTAINNLAELKLGNELRRYRALEECRSSPIFFTQTNNYVFNELGWGEILDINNSQAEEKRIVTEQGLRLAVQFDFTAINEANPVIKECIPDQKYESETDYAGYVSNTSGDKVIPKAVSWSSAE</sequence>
<name>A0ABV6C710_9GAMM</name>
<reference evidence="4 5" key="1">
    <citation type="submission" date="2024-09" db="EMBL/GenBank/DDBJ databases">
        <authorList>
            <person name="Sun Q."/>
            <person name="Mori K."/>
        </authorList>
    </citation>
    <scope>NUCLEOTIDE SEQUENCE [LARGE SCALE GENOMIC DNA]</scope>
    <source>
        <strain evidence="4 5">CCM 8545</strain>
    </source>
</reference>
<dbReference type="EMBL" id="JBHLXE010000013">
    <property type="protein sequence ID" value="MFC0178742.1"/>
    <property type="molecule type" value="Genomic_DNA"/>
</dbReference>
<dbReference type="Gene3D" id="2.40.160.160">
    <property type="entry name" value="Inverse autotransporter, beta-domain"/>
    <property type="match status" value="1"/>
</dbReference>
<dbReference type="InterPro" id="IPR018392">
    <property type="entry name" value="LysM"/>
</dbReference>
<dbReference type="PROSITE" id="PS51782">
    <property type="entry name" value="LYSM"/>
    <property type="match status" value="1"/>
</dbReference>
<evidence type="ECO:0000256" key="2">
    <source>
        <dbReference type="SAM" id="SignalP"/>
    </source>
</evidence>
<protein>
    <submittedName>
        <fullName evidence="4">Inverse autotransporter beta domain-containing protein</fullName>
    </submittedName>
</protein>
<proteinExistence type="inferred from homology"/>
<evidence type="ECO:0000313" key="4">
    <source>
        <dbReference type="EMBL" id="MFC0178742.1"/>
    </source>
</evidence>
<feature type="domain" description="LysM" evidence="3">
    <location>
        <begin position="40"/>
        <end position="86"/>
    </location>
</feature>
<dbReference type="PANTHER" id="PTHR39576:SF2">
    <property type="entry name" value="ATTACHING AND EFFACING PROTEIN HOMOLOG-RELATED"/>
    <property type="match status" value="1"/>
</dbReference>
<gene>
    <name evidence="4" type="ORF">ACFFIT_01285</name>
</gene>
<dbReference type="RefSeq" id="WP_385875646.1">
    <property type="nucleotide sequence ID" value="NZ_JBHLXE010000013.1"/>
</dbReference>
<dbReference type="Pfam" id="PF11924">
    <property type="entry name" value="IAT_beta"/>
    <property type="match status" value="1"/>
</dbReference>
<dbReference type="InterPro" id="IPR038177">
    <property type="entry name" value="IAT_beta_sf"/>
</dbReference>
<dbReference type="InterPro" id="IPR051715">
    <property type="entry name" value="Intimin-Invasin_domain"/>
</dbReference>
<keyword evidence="2" id="KW-0732">Signal</keyword>
<evidence type="ECO:0000256" key="1">
    <source>
        <dbReference type="ARBA" id="ARBA00010116"/>
    </source>
</evidence>
<dbReference type="PANTHER" id="PTHR39576">
    <property type="entry name" value="ATTACHING AND EFFACING PROTEIN HOMOLOG-RELATED-RELATED"/>
    <property type="match status" value="1"/>
</dbReference>
<feature type="signal peptide" evidence="2">
    <location>
        <begin position="1"/>
        <end position="27"/>
    </location>
</feature>
<organism evidence="4 5">
    <name type="scientific">Thorsellia kenyensis</name>
    <dbReference type="NCBI Taxonomy" id="1549888"/>
    <lineage>
        <taxon>Bacteria</taxon>
        <taxon>Pseudomonadati</taxon>
        <taxon>Pseudomonadota</taxon>
        <taxon>Gammaproteobacteria</taxon>
        <taxon>Enterobacterales</taxon>
        <taxon>Thorselliaceae</taxon>
        <taxon>Thorsellia</taxon>
    </lineage>
</organism>
<accession>A0ABV6C710</accession>
<feature type="chain" id="PRO_5045651621" evidence="2">
    <location>
        <begin position="28"/>
        <end position="909"/>
    </location>
</feature>
<keyword evidence="5" id="KW-1185">Reference proteome</keyword>
<comment type="caution">
    <text evidence="4">The sequence shown here is derived from an EMBL/GenBank/DDBJ whole genome shotgun (WGS) entry which is preliminary data.</text>
</comment>